<dbReference type="GO" id="GO:0015031">
    <property type="term" value="P:protein transport"/>
    <property type="evidence" value="ECO:0007669"/>
    <property type="project" value="UniProtKB-KW"/>
</dbReference>
<evidence type="ECO:0000256" key="4">
    <source>
        <dbReference type="ARBA" id="ARBA00022490"/>
    </source>
</evidence>
<dbReference type="InParanoid" id="A0A3P8V446"/>
<dbReference type="AlphaFoldDB" id="A0A3P8V446"/>
<dbReference type="GeneTree" id="ENSGT00390000002222"/>
<evidence type="ECO:0000259" key="12">
    <source>
        <dbReference type="PROSITE" id="PS50206"/>
    </source>
</evidence>
<dbReference type="InterPro" id="IPR001763">
    <property type="entry name" value="Rhodanese-like_dom"/>
</dbReference>
<evidence type="ECO:0000256" key="9">
    <source>
        <dbReference type="ARBA" id="ARBA00023273"/>
    </source>
</evidence>
<accession>A0A3P8V446</accession>
<comment type="subcellular location">
    <subcellularLocation>
        <location evidence="1">Cytoplasm</location>
        <location evidence="1">Cytoskeleton</location>
        <location evidence="1">Cilium basal body</location>
    </subcellularLocation>
    <subcellularLocation>
        <location evidence="2">Cytoplasm</location>
        <location evidence="2">Cytoskeleton</location>
        <location evidence="2">Microtubule organizing center</location>
        <location evidence="2">Centrosome</location>
    </subcellularLocation>
</comment>
<evidence type="ECO:0000256" key="6">
    <source>
        <dbReference type="ARBA" id="ARBA00022927"/>
    </source>
</evidence>
<reference evidence="13" key="2">
    <citation type="submission" date="2025-08" db="UniProtKB">
        <authorList>
            <consortium name="Ensembl"/>
        </authorList>
    </citation>
    <scope>IDENTIFICATION</scope>
</reference>
<dbReference type="GO" id="GO:0060271">
    <property type="term" value="P:cilium assembly"/>
    <property type="evidence" value="ECO:0007669"/>
    <property type="project" value="TreeGrafter"/>
</dbReference>
<keyword evidence="4" id="KW-0963">Cytoplasm</keyword>
<dbReference type="PANTHER" id="PTHR44390">
    <property type="entry name" value="CENTROSOMAL PROTEIN OF 41 KDA"/>
    <property type="match status" value="1"/>
</dbReference>
<dbReference type="GO" id="GO:0036064">
    <property type="term" value="C:ciliary basal body"/>
    <property type="evidence" value="ECO:0007669"/>
    <property type="project" value="TreeGrafter"/>
</dbReference>
<evidence type="ECO:0000256" key="2">
    <source>
        <dbReference type="ARBA" id="ARBA00004300"/>
    </source>
</evidence>
<evidence type="ECO:0000313" key="13">
    <source>
        <dbReference type="Ensembl" id="ENSCSEP00000007175.1"/>
    </source>
</evidence>
<dbReference type="Proteomes" id="UP000265120">
    <property type="component" value="Chromosome 4"/>
</dbReference>
<comment type="similarity">
    <text evidence="10">Belongs to the CEP41 family.</text>
</comment>
<reference evidence="13" key="3">
    <citation type="submission" date="2025-09" db="UniProtKB">
        <authorList>
            <consortium name="Ensembl"/>
        </authorList>
    </citation>
    <scope>IDENTIFICATION</scope>
</reference>
<keyword evidence="3" id="KW-0813">Transport</keyword>
<dbReference type="InterPro" id="IPR036873">
    <property type="entry name" value="Rhodanese-like_dom_sf"/>
</dbReference>
<feature type="compositionally biased region" description="Low complexity" evidence="11">
    <location>
        <begin position="394"/>
        <end position="406"/>
    </location>
</feature>
<evidence type="ECO:0000256" key="3">
    <source>
        <dbReference type="ARBA" id="ARBA00022448"/>
    </source>
</evidence>
<dbReference type="PANTHER" id="PTHR44390:SF1">
    <property type="entry name" value="CENTROSOMAL PROTEIN OF 41 KDA"/>
    <property type="match status" value="1"/>
</dbReference>
<feature type="region of interest" description="Disordered" evidence="11">
    <location>
        <begin position="130"/>
        <end position="150"/>
    </location>
</feature>
<keyword evidence="8" id="KW-0206">Cytoskeleton</keyword>
<keyword evidence="7" id="KW-0969">Cilium</keyword>
<feature type="region of interest" description="Disordered" evidence="11">
    <location>
        <begin position="258"/>
        <end position="293"/>
    </location>
</feature>
<keyword evidence="14" id="KW-1185">Reference proteome</keyword>
<dbReference type="CDD" id="cd00158">
    <property type="entry name" value="RHOD"/>
    <property type="match status" value="1"/>
</dbReference>
<dbReference type="Ensembl" id="ENSCSET00000007253.1">
    <property type="protein sequence ID" value="ENSCSEP00000007175.1"/>
    <property type="gene ID" value="ENSCSEG00000004635.1"/>
</dbReference>
<dbReference type="GO" id="GO:0005813">
    <property type="term" value="C:centrosome"/>
    <property type="evidence" value="ECO:0007669"/>
    <property type="project" value="UniProtKB-SubCell"/>
</dbReference>
<feature type="region of interest" description="Disordered" evidence="11">
    <location>
        <begin position="329"/>
        <end position="351"/>
    </location>
</feature>
<dbReference type="SMART" id="SM00450">
    <property type="entry name" value="RHOD"/>
    <property type="match status" value="1"/>
</dbReference>
<evidence type="ECO:0000256" key="11">
    <source>
        <dbReference type="SAM" id="MobiDB-lite"/>
    </source>
</evidence>
<evidence type="ECO:0000256" key="5">
    <source>
        <dbReference type="ARBA" id="ARBA00022794"/>
    </source>
</evidence>
<keyword evidence="6" id="KW-0653">Protein transport</keyword>
<evidence type="ECO:0000256" key="1">
    <source>
        <dbReference type="ARBA" id="ARBA00004120"/>
    </source>
</evidence>
<evidence type="ECO:0000313" key="14">
    <source>
        <dbReference type="Proteomes" id="UP000265120"/>
    </source>
</evidence>
<evidence type="ECO:0000256" key="8">
    <source>
        <dbReference type="ARBA" id="ARBA00023212"/>
    </source>
</evidence>
<feature type="compositionally biased region" description="Low complexity" evidence="11">
    <location>
        <begin position="329"/>
        <end position="338"/>
    </location>
</feature>
<protein>
    <recommendedName>
        <fullName evidence="12">Rhodanese domain-containing protein</fullName>
    </recommendedName>
</protein>
<evidence type="ECO:0000256" key="10">
    <source>
        <dbReference type="ARBA" id="ARBA00038465"/>
    </source>
</evidence>
<evidence type="ECO:0000256" key="7">
    <source>
        <dbReference type="ARBA" id="ARBA00023069"/>
    </source>
</evidence>
<feature type="domain" description="Rhodanese" evidence="12">
    <location>
        <begin position="158"/>
        <end position="255"/>
    </location>
</feature>
<organism evidence="13 14">
    <name type="scientific">Cynoglossus semilaevis</name>
    <name type="common">Tongue sole</name>
    <dbReference type="NCBI Taxonomy" id="244447"/>
    <lineage>
        <taxon>Eukaryota</taxon>
        <taxon>Metazoa</taxon>
        <taxon>Chordata</taxon>
        <taxon>Craniata</taxon>
        <taxon>Vertebrata</taxon>
        <taxon>Euteleostomi</taxon>
        <taxon>Actinopterygii</taxon>
        <taxon>Neopterygii</taxon>
        <taxon>Teleostei</taxon>
        <taxon>Neoteleostei</taxon>
        <taxon>Acanthomorphata</taxon>
        <taxon>Carangaria</taxon>
        <taxon>Pleuronectiformes</taxon>
        <taxon>Pleuronectoidei</taxon>
        <taxon>Cynoglossidae</taxon>
        <taxon>Cynoglossinae</taxon>
        <taxon>Cynoglossus</taxon>
    </lineage>
</organism>
<dbReference type="InterPro" id="IPR051889">
    <property type="entry name" value="CEP41"/>
</dbReference>
<reference evidence="13 14" key="1">
    <citation type="journal article" date="2014" name="Nat. Genet.">
        <title>Whole-genome sequence of a flatfish provides insights into ZW sex chromosome evolution and adaptation to a benthic lifestyle.</title>
        <authorList>
            <person name="Chen S."/>
            <person name="Zhang G."/>
            <person name="Shao C."/>
            <person name="Huang Q."/>
            <person name="Liu G."/>
            <person name="Zhang P."/>
            <person name="Song W."/>
            <person name="An N."/>
            <person name="Chalopin D."/>
            <person name="Volff J.N."/>
            <person name="Hong Y."/>
            <person name="Li Q."/>
            <person name="Sha Z."/>
            <person name="Zhou H."/>
            <person name="Xie M."/>
            <person name="Yu Q."/>
            <person name="Liu Y."/>
            <person name="Xiang H."/>
            <person name="Wang N."/>
            <person name="Wu K."/>
            <person name="Yang C."/>
            <person name="Zhou Q."/>
            <person name="Liao X."/>
            <person name="Yang L."/>
            <person name="Hu Q."/>
            <person name="Zhang J."/>
            <person name="Meng L."/>
            <person name="Jin L."/>
            <person name="Tian Y."/>
            <person name="Lian J."/>
            <person name="Yang J."/>
            <person name="Miao G."/>
            <person name="Liu S."/>
            <person name="Liang Z."/>
            <person name="Yan F."/>
            <person name="Li Y."/>
            <person name="Sun B."/>
            <person name="Zhang H."/>
            <person name="Zhang J."/>
            <person name="Zhu Y."/>
            <person name="Du M."/>
            <person name="Zhao Y."/>
            <person name="Schartl M."/>
            <person name="Tang Q."/>
            <person name="Wang J."/>
        </authorList>
    </citation>
    <scope>NUCLEOTIDE SEQUENCE</scope>
</reference>
<feature type="compositionally biased region" description="Gly residues" evidence="11">
    <location>
        <begin position="131"/>
        <end position="140"/>
    </location>
</feature>
<dbReference type="STRING" id="244447.ENSCSEP00000007175"/>
<dbReference type="Gene3D" id="3.40.250.10">
    <property type="entry name" value="Rhodanese-like domain"/>
    <property type="match status" value="1"/>
</dbReference>
<dbReference type="PROSITE" id="PS50206">
    <property type="entry name" value="RHODANESE_3"/>
    <property type="match status" value="1"/>
</dbReference>
<dbReference type="SUPFAM" id="SSF52821">
    <property type="entry name" value="Rhodanese/Cell cycle control phosphatase"/>
    <property type="match status" value="1"/>
</dbReference>
<keyword evidence="5" id="KW-0970">Cilium biogenesis/degradation</keyword>
<proteinExistence type="inferred from homology"/>
<name>A0A3P8V446_CYNSE</name>
<dbReference type="Pfam" id="PF00581">
    <property type="entry name" value="Rhodanese"/>
    <property type="match status" value="1"/>
</dbReference>
<sequence length="414" mass="46396">MSNIRETNSVNFMEKKVRKNPKYQHVKTKLDTGSSLTRYMERLEESRAYFRYRNNEIFKRLKVTTFAQMLLDAAAVSERTEAEMDLDSQAEKDSVSAVPDSILESQSCRQDAGDSAEICISAKSLQPNVVTGGGDTGGGDSSSKNEVSVPDPVDMPYRHCAFLLLDVRDREQYDRCHIVGANSYPIAMLSRHMDNYIKEMWEYKNVPGKMIILYDEDERTASHAATIMCQRGFENLFMLSGGLKIISKKFPDGMLTGSLPPSCLPTTTVSRRRNSSQQLQEQQEQQEHVKRAEKRWRFTPEELCKIQEHLLEIRSQSRVYSSGCLQSATSKSTSSTLTGAPSVKGQESTGVQCNKGLKLSSSLTSISSKSGVASVPRSQSPGVQDKRPLKKCNSWTTISTKSGTSSIQRRRPWR</sequence>
<feature type="region of interest" description="Disordered" evidence="11">
    <location>
        <begin position="365"/>
        <end position="414"/>
    </location>
</feature>
<keyword evidence="9" id="KW-0966">Cell projection</keyword>